<dbReference type="AlphaFoldDB" id="A0A8R1I9I4"/>
<sequence length="74" mass="9052">MAELSALWRRRLALVEWSVHAYIHCEYISTYLFNVFQINTPEEFHGKVWLLKKRDQPVDQRADYRTYEQYRSGK</sequence>
<proteinExistence type="predicted"/>
<organism evidence="1 2">
    <name type="scientific">Caenorhabditis japonica</name>
    <dbReference type="NCBI Taxonomy" id="281687"/>
    <lineage>
        <taxon>Eukaryota</taxon>
        <taxon>Metazoa</taxon>
        <taxon>Ecdysozoa</taxon>
        <taxon>Nematoda</taxon>
        <taxon>Chromadorea</taxon>
        <taxon>Rhabditida</taxon>
        <taxon>Rhabditina</taxon>
        <taxon>Rhabditomorpha</taxon>
        <taxon>Rhabditoidea</taxon>
        <taxon>Rhabditidae</taxon>
        <taxon>Peloderinae</taxon>
        <taxon>Caenorhabditis</taxon>
    </lineage>
</organism>
<reference evidence="2" key="1">
    <citation type="submission" date="2010-08" db="EMBL/GenBank/DDBJ databases">
        <authorList>
            <consortium name="Caenorhabditis japonica Sequencing Consortium"/>
            <person name="Wilson R.K."/>
        </authorList>
    </citation>
    <scope>NUCLEOTIDE SEQUENCE [LARGE SCALE GENOMIC DNA]</scope>
    <source>
        <strain evidence="2">DF5081</strain>
    </source>
</reference>
<dbReference type="Proteomes" id="UP000005237">
    <property type="component" value="Unassembled WGS sequence"/>
</dbReference>
<accession>A0A8R1I9I4</accession>
<evidence type="ECO:0000313" key="1">
    <source>
        <dbReference type="EnsemblMetazoa" id="CJA25091.1"/>
    </source>
</evidence>
<name>A0A8R1I9I4_CAEJA</name>
<keyword evidence="2" id="KW-1185">Reference proteome</keyword>
<reference evidence="1" key="2">
    <citation type="submission" date="2022-06" db="UniProtKB">
        <authorList>
            <consortium name="EnsemblMetazoa"/>
        </authorList>
    </citation>
    <scope>IDENTIFICATION</scope>
    <source>
        <strain evidence="1">DF5081</strain>
    </source>
</reference>
<evidence type="ECO:0000313" key="2">
    <source>
        <dbReference type="Proteomes" id="UP000005237"/>
    </source>
</evidence>
<dbReference type="EnsemblMetazoa" id="CJA25091.1">
    <property type="protein sequence ID" value="CJA25091.1"/>
    <property type="gene ID" value="WBGene00180663"/>
</dbReference>
<protein>
    <submittedName>
        <fullName evidence="1">Uncharacterized protein</fullName>
    </submittedName>
</protein>